<protein>
    <submittedName>
        <fullName evidence="1">Uncharacterized protein</fullName>
    </submittedName>
</protein>
<dbReference type="AlphaFoldDB" id="A0A090QGQ1"/>
<evidence type="ECO:0000313" key="1">
    <source>
        <dbReference type="EMBL" id="GAL02320.1"/>
    </source>
</evidence>
<evidence type="ECO:0000313" key="2">
    <source>
        <dbReference type="Proteomes" id="UP000029227"/>
    </source>
</evidence>
<reference evidence="1 2" key="1">
    <citation type="journal article" date="2014" name="Genome Announc.">
        <title>Draft Genome Sequences of Two Vibrionaceae Species, Vibrio ponticus C121 and Photobacterium aphoticum C119, Isolated as Coral Reef Microbiota.</title>
        <authorList>
            <person name="Al-saari N."/>
            <person name="Meirelles P.M."/>
            <person name="Mino S."/>
            <person name="Suda W."/>
            <person name="Oshima K."/>
            <person name="Hattori M."/>
            <person name="Ohkuma M."/>
            <person name="Thompson F.L."/>
            <person name="Gomez-Gil B."/>
            <person name="Sawabe T."/>
            <person name="Sawabe T."/>
        </authorList>
    </citation>
    <scope>NUCLEOTIDE SEQUENCE [LARGE SCALE GENOMIC DNA]</scope>
    <source>
        <strain evidence="1 2">JCM 19237</strain>
    </source>
</reference>
<comment type="caution">
    <text evidence="1">The sequence shown here is derived from an EMBL/GenBank/DDBJ whole genome shotgun (WGS) entry which is preliminary data.</text>
</comment>
<organism evidence="1 2">
    <name type="scientific">Photobacterium aphoticum</name>
    <dbReference type="NCBI Taxonomy" id="754436"/>
    <lineage>
        <taxon>Bacteria</taxon>
        <taxon>Pseudomonadati</taxon>
        <taxon>Pseudomonadota</taxon>
        <taxon>Gammaproteobacteria</taxon>
        <taxon>Vibrionales</taxon>
        <taxon>Vibrionaceae</taxon>
        <taxon>Photobacterium</taxon>
    </lineage>
</organism>
<gene>
    <name evidence="1" type="ORF">JCM19237_5213</name>
</gene>
<name>A0A090QGQ1_9GAMM</name>
<proteinExistence type="predicted"/>
<dbReference type="EMBL" id="BBMN01000001">
    <property type="protein sequence ID" value="GAL02320.1"/>
    <property type="molecule type" value="Genomic_DNA"/>
</dbReference>
<accession>A0A090QGQ1</accession>
<sequence>MADWLRLLRAVKTERIDRDAARRVAILNKDLDSVIREAQ</sequence>
<dbReference type="Proteomes" id="UP000029227">
    <property type="component" value="Unassembled WGS sequence"/>
</dbReference>